<dbReference type="PANTHER" id="PTHR16201">
    <property type="entry name" value="SEVEN TRANSMEMBRANE PROTEIN 1-RELATED"/>
    <property type="match status" value="1"/>
</dbReference>
<dbReference type="Pfam" id="PF04193">
    <property type="entry name" value="PQ-loop"/>
    <property type="match status" value="2"/>
</dbReference>
<evidence type="ECO:0000256" key="6">
    <source>
        <dbReference type="ARBA" id="ARBA00050768"/>
    </source>
</evidence>
<evidence type="ECO:0000256" key="5">
    <source>
        <dbReference type="ARBA" id="ARBA00038039"/>
    </source>
</evidence>
<dbReference type="EMBL" id="JAAVMX010000003">
    <property type="protein sequence ID" value="KAF4510094.1"/>
    <property type="molecule type" value="Genomic_DNA"/>
</dbReference>
<dbReference type="InterPro" id="IPR051415">
    <property type="entry name" value="LAAT-1"/>
</dbReference>
<feature type="transmembrane region" description="Helical" evidence="8">
    <location>
        <begin position="254"/>
        <end position="274"/>
    </location>
</feature>
<feature type="region of interest" description="Disordered" evidence="7">
    <location>
        <begin position="115"/>
        <end position="164"/>
    </location>
</feature>
<keyword evidence="4 8" id="KW-0472">Membrane</keyword>
<evidence type="ECO:0000256" key="3">
    <source>
        <dbReference type="ARBA" id="ARBA00022989"/>
    </source>
</evidence>
<dbReference type="SMART" id="SM00679">
    <property type="entry name" value="CTNS"/>
    <property type="match status" value="2"/>
</dbReference>
<evidence type="ECO:0000256" key="4">
    <source>
        <dbReference type="ARBA" id="ARBA00023136"/>
    </source>
</evidence>
<feature type="transmembrane region" description="Helical" evidence="8">
    <location>
        <begin position="82"/>
        <end position="103"/>
    </location>
</feature>
<evidence type="ECO:0000313" key="10">
    <source>
        <dbReference type="Proteomes" id="UP000557566"/>
    </source>
</evidence>
<feature type="transmembrane region" description="Helical" evidence="8">
    <location>
        <begin position="216"/>
        <end position="234"/>
    </location>
</feature>
<keyword evidence="10" id="KW-1185">Reference proteome</keyword>
<comment type="similarity">
    <text evidence="5">Belongs to the laat-1 family.</text>
</comment>
<gene>
    <name evidence="9" type="ORF">G6O67_002014</name>
</gene>
<organism evidence="9 10">
    <name type="scientific">Ophiocordyceps sinensis</name>
    <dbReference type="NCBI Taxonomy" id="72228"/>
    <lineage>
        <taxon>Eukaryota</taxon>
        <taxon>Fungi</taxon>
        <taxon>Dikarya</taxon>
        <taxon>Ascomycota</taxon>
        <taxon>Pezizomycotina</taxon>
        <taxon>Sordariomycetes</taxon>
        <taxon>Hypocreomycetidae</taxon>
        <taxon>Hypocreales</taxon>
        <taxon>Ophiocordycipitaceae</taxon>
        <taxon>Ophiocordyceps</taxon>
    </lineage>
</organism>
<feature type="transmembrane region" description="Helical" evidence="8">
    <location>
        <begin position="24"/>
        <end position="44"/>
    </location>
</feature>
<dbReference type="PANTHER" id="PTHR16201:SF44">
    <property type="entry name" value="SEVEN TRANSMEMBRANE PROTEIN 1"/>
    <property type="match status" value="1"/>
</dbReference>
<comment type="caution">
    <text evidence="9">The sequence shown here is derived from an EMBL/GenBank/DDBJ whole genome shotgun (WGS) entry which is preliminary data.</text>
</comment>
<feature type="transmembrane region" description="Helical" evidence="8">
    <location>
        <begin position="176"/>
        <end position="196"/>
    </location>
</feature>
<dbReference type="OrthoDB" id="8048523at2759"/>
<evidence type="ECO:0008006" key="11">
    <source>
        <dbReference type="Google" id="ProtNLM"/>
    </source>
</evidence>
<protein>
    <recommendedName>
        <fullName evidence="11">Vacuolar membrane PQ loop repeat protein</fullName>
    </recommendedName>
</protein>
<keyword evidence="3 8" id="KW-1133">Transmembrane helix</keyword>
<sequence>MASLAAAALDAATRQVPVGQTLSGIFGSISLTAWICLLLPQLWANYKAKSADGLSVTFLIVWSLGDVSNLSGAMLTNLAPSAIALAVYFCILDVILLSQCLYYNTIRARRPPLEECTDTTGATSEDSPLLASRRSSSSASSRQSAGRKASPTRPSRKTISDDQGTLDKNSSWSYNLVSLLAVYVIGIAGWFISYMAGAWDRATPSAPESPDGQQPPSAMAGLVLGYASAAFYLCARIPQIVKNYREKSCQGLSLLFFMLSLTGNLTYGVSLIAYSQGKQYLLKTLPWLLGSLGTMVEDATIFVQFRLYAGGPCTGGAPAP</sequence>
<comment type="subcellular location">
    <subcellularLocation>
        <location evidence="1">Membrane</location>
        <topology evidence="1">Multi-pass membrane protein</topology>
    </subcellularLocation>
</comment>
<dbReference type="Gene3D" id="1.20.1280.290">
    <property type="match status" value="2"/>
</dbReference>
<dbReference type="GO" id="GO:0098852">
    <property type="term" value="C:lytic vacuole membrane"/>
    <property type="evidence" value="ECO:0007669"/>
    <property type="project" value="UniProtKB-ARBA"/>
</dbReference>
<evidence type="ECO:0000256" key="1">
    <source>
        <dbReference type="ARBA" id="ARBA00004141"/>
    </source>
</evidence>
<dbReference type="AlphaFoldDB" id="A0A8H4V6U7"/>
<evidence type="ECO:0000256" key="2">
    <source>
        <dbReference type="ARBA" id="ARBA00022692"/>
    </source>
</evidence>
<feature type="compositionally biased region" description="Low complexity" evidence="7">
    <location>
        <begin position="131"/>
        <end position="149"/>
    </location>
</feature>
<accession>A0A8H4V6U7</accession>
<proteinExistence type="inferred from homology"/>
<evidence type="ECO:0000256" key="8">
    <source>
        <dbReference type="SAM" id="Phobius"/>
    </source>
</evidence>
<dbReference type="GO" id="GO:0015174">
    <property type="term" value="F:basic amino acid transmembrane transporter activity"/>
    <property type="evidence" value="ECO:0007669"/>
    <property type="project" value="UniProtKB-ARBA"/>
</dbReference>
<reference evidence="9 10" key="1">
    <citation type="journal article" date="2020" name="Genome Biol. Evol.">
        <title>A new high-quality draft genome assembly of the Chinese cordyceps Ophiocordyceps sinensis.</title>
        <authorList>
            <person name="Shu R."/>
            <person name="Zhang J."/>
            <person name="Meng Q."/>
            <person name="Zhang H."/>
            <person name="Zhou G."/>
            <person name="Li M."/>
            <person name="Wu P."/>
            <person name="Zhao Y."/>
            <person name="Chen C."/>
            <person name="Qin Q."/>
        </authorList>
    </citation>
    <scope>NUCLEOTIDE SEQUENCE [LARGE SCALE GENOMIC DNA]</scope>
    <source>
        <strain evidence="9 10">IOZ07</strain>
    </source>
</reference>
<comment type="catalytic activity">
    <reaction evidence="6">
        <text>L-histidine(out) + L-arginine(in) = L-histidine(in) + L-arginine(out)</text>
        <dbReference type="Rhea" id="RHEA:71063"/>
        <dbReference type="ChEBI" id="CHEBI:32682"/>
        <dbReference type="ChEBI" id="CHEBI:57595"/>
    </reaction>
</comment>
<dbReference type="GO" id="GO:0034486">
    <property type="term" value="P:vacuolar transmembrane transport"/>
    <property type="evidence" value="ECO:0007669"/>
    <property type="project" value="UniProtKB-ARBA"/>
</dbReference>
<dbReference type="Proteomes" id="UP000557566">
    <property type="component" value="Unassembled WGS sequence"/>
</dbReference>
<evidence type="ECO:0000256" key="7">
    <source>
        <dbReference type="SAM" id="MobiDB-lite"/>
    </source>
</evidence>
<dbReference type="InterPro" id="IPR006603">
    <property type="entry name" value="PQ-loop_rpt"/>
</dbReference>
<evidence type="ECO:0000313" key="9">
    <source>
        <dbReference type="EMBL" id="KAF4510094.1"/>
    </source>
</evidence>
<dbReference type="FunFam" id="1.20.1280.290:FF:000012">
    <property type="entry name" value="Vacuolar membrane PQ loop repeat protein"/>
    <property type="match status" value="1"/>
</dbReference>
<keyword evidence="2 8" id="KW-0812">Transmembrane</keyword>
<dbReference type="FunFam" id="1.20.1280.290:FF:000009">
    <property type="entry name" value="PQ loop repeat family protein"/>
    <property type="match status" value="1"/>
</dbReference>
<name>A0A8H4V6U7_9HYPO</name>